<dbReference type="Proteomes" id="UP001419268">
    <property type="component" value="Unassembled WGS sequence"/>
</dbReference>
<feature type="compositionally biased region" description="Basic and acidic residues" evidence="1">
    <location>
        <begin position="68"/>
        <end position="83"/>
    </location>
</feature>
<name>A0AAP0HIJ7_9MAGN</name>
<proteinExistence type="predicted"/>
<feature type="compositionally biased region" description="Acidic residues" evidence="1">
    <location>
        <begin position="117"/>
        <end position="145"/>
    </location>
</feature>
<protein>
    <submittedName>
        <fullName evidence="2">Uncharacterized protein</fullName>
    </submittedName>
</protein>
<comment type="caution">
    <text evidence="2">The sequence shown here is derived from an EMBL/GenBank/DDBJ whole genome shotgun (WGS) entry which is preliminary data.</text>
</comment>
<evidence type="ECO:0000313" key="3">
    <source>
        <dbReference type="Proteomes" id="UP001419268"/>
    </source>
</evidence>
<keyword evidence="3" id="KW-1185">Reference proteome</keyword>
<reference evidence="2 3" key="1">
    <citation type="submission" date="2024-01" db="EMBL/GenBank/DDBJ databases">
        <title>Genome assemblies of Stephania.</title>
        <authorList>
            <person name="Yang L."/>
        </authorList>
    </citation>
    <scope>NUCLEOTIDE SEQUENCE [LARGE SCALE GENOMIC DNA]</scope>
    <source>
        <strain evidence="2">JXDWG</strain>
        <tissue evidence="2">Leaf</tissue>
    </source>
</reference>
<evidence type="ECO:0000313" key="2">
    <source>
        <dbReference type="EMBL" id="KAK9083865.1"/>
    </source>
</evidence>
<dbReference type="EMBL" id="JBBNAG010000013">
    <property type="protein sequence ID" value="KAK9083865.1"/>
    <property type="molecule type" value="Genomic_DNA"/>
</dbReference>
<evidence type="ECO:0000256" key="1">
    <source>
        <dbReference type="SAM" id="MobiDB-lite"/>
    </source>
</evidence>
<gene>
    <name evidence="2" type="ORF">Scep_030336</name>
</gene>
<feature type="compositionally biased region" description="Basic and acidic residues" evidence="1">
    <location>
        <begin position="176"/>
        <end position="186"/>
    </location>
</feature>
<organism evidence="2 3">
    <name type="scientific">Stephania cephalantha</name>
    <dbReference type="NCBI Taxonomy" id="152367"/>
    <lineage>
        <taxon>Eukaryota</taxon>
        <taxon>Viridiplantae</taxon>
        <taxon>Streptophyta</taxon>
        <taxon>Embryophyta</taxon>
        <taxon>Tracheophyta</taxon>
        <taxon>Spermatophyta</taxon>
        <taxon>Magnoliopsida</taxon>
        <taxon>Ranunculales</taxon>
        <taxon>Menispermaceae</taxon>
        <taxon>Menispermoideae</taxon>
        <taxon>Cissampelideae</taxon>
        <taxon>Stephania</taxon>
    </lineage>
</organism>
<dbReference type="AlphaFoldDB" id="A0AAP0HIJ7"/>
<feature type="compositionally biased region" description="Polar residues" evidence="1">
    <location>
        <begin position="37"/>
        <end position="50"/>
    </location>
</feature>
<feature type="compositionally biased region" description="Basic residues" evidence="1">
    <location>
        <begin position="85"/>
        <end position="102"/>
    </location>
</feature>
<accession>A0AAP0HIJ7</accession>
<sequence>MQPWRRIDVILLRLRGIRVGGEMRWVSGAGGVRGMTRTKNTVSQKETGTQELKGARGARRAQTTSYRKSKELGRGKGANELHNKNILKKNAKKKGEKKAKNKALKEMKKVEVIVTGDEGEIGDDEESGDEGEEEEEEEDDEEEFEVVAKRPVAKGCNKAKRGPPKARSQQMTPPHHFQEGQKIRPC</sequence>
<feature type="region of interest" description="Disordered" evidence="1">
    <location>
        <begin position="30"/>
        <end position="186"/>
    </location>
</feature>